<dbReference type="EMBL" id="FMUH01000001">
    <property type="protein sequence ID" value="SCX41046.1"/>
    <property type="molecule type" value="Genomic_DNA"/>
</dbReference>
<feature type="chain" id="PRO_5011556846" evidence="1">
    <location>
        <begin position="22"/>
        <end position="335"/>
    </location>
</feature>
<gene>
    <name evidence="2" type="ORF">SAMN03159343_1083</name>
</gene>
<keyword evidence="1" id="KW-0732">Signal</keyword>
<dbReference type="PROSITE" id="PS51257">
    <property type="entry name" value="PROKAR_LIPOPROTEIN"/>
    <property type="match status" value="1"/>
</dbReference>
<evidence type="ECO:0000256" key="1">
    <source>
        <dbReference type="SAM" id="SignalP"/>
    </source>
</evidence>
<feature type="signal peptide" evidence="1">
    <location>
        <begin position="1"/>
        <end position="21"/>
    </location>
</feature>
<dbReference type="STRING" id="1960309.SAMN03159343_1083"/>
<dbReference type="RefSeq" id="WP_092800326.1">
    <property type="nucleotide sequence ID" value="NZ_FMUH01000001.1"/>
</dbReference>
<sequence length="335" mass="37077">MRTRRLTATLAAFGTAAVVLAGCSSSPEKGDDAAAEQESPLSEYLSAVWGGDLSPEEQQAQYDEQNRQIEETVADCMVEQGFEYVPNTSNGGSISTSEDVVWEPDDREWVEQWGYGAVDNPYNDQPTSEEDEYVDPNADYVESLSESEQTAYYEALNGPQASEEDQAAMEDGTYEYDWTKSGCYGAAQHEVYEEGDPTQSEEFKPLMDAMNQLWEQTTSDPAMVELDAAWSACMEAAGHGGFATQSEAQNSIYDEQNKLYEDAAPAEGEEYVEPDQAAMDALGEKEVELALADLDCREETDYRQQAQDIQFALEEQFIADHKSELEALKAAAEQD</sequence>
<protein>
    <submittedName>
        <fullName evidence="2">Uncharacterized protein</fullName>
    </submittedName>
</protein>
<proteinExistence type="predicted"/>
<keyword evidence="3" id="KW-1185">Reference proteome</keyword>
<evidence type="ECO:0000313" key="3">
    <source>
        <dbReference type="Proteomes" id="UP000198981"/>
    </source>
</evidence>
<evidence type="ECO:0000313" key="2">
    <source>
        <dbReference type="EMBL" id="SCX41046.1"/>
    </source>
</evidence>
<dbReference type="Proteomes" id="UP000198981">
    <property type="component" value="Unassembled WGS sequence"/>
</dbReference>
<organism evidence="2 3">
    <name type="scientific">Klenkia marina</name>
    <dbReference type="NCBI Taxonomy" id="1960309"/>
    <lineage>
        <taxon>Bacteria</taxon>
        <taxon>Bacillati</taxon>
        <taxon>Actinomycetota</taxon>
        <taxon>Actinomycetes</taxon>
        <taxon>Geodermatophilales</taxon>
        <taxon>Geodermatophilaceae</taxon>
        <taxon>Klenkia</taxon>
    </lineage>
</organism>
<name>A0A1G4XIM9_9ACTN</name>
<accession>A0A1G4XIM9</accession>
<dbReference type="AlphaFoldDB" id="A0A1G4XIM9"/>
<dbReference type="OrthoDB" id="3403621at2"/>
<reference evidence="3" key="1">
    <citation type="submission" date="2016-10" db="EMBL/GenBank/DDBJ databases">
        <authorList>
            <person name="Varghese N."/>
            <person name="Submissions S."/>
        </authorList>
    </citation>
    <scope>NUCLEOTIDE SEQUENCE [LARGE SCALE GENOMIC DNA]</scope>
    <source>
        <strain evidence="3">DSM 45722</strain>
    </source>
</reference>